<organism evidence="1 2">
    <name type="scientific">Ataeniobius toweri</name>
    <dbReference type="NCBI Taxonomy" id="208326"/>
    <lineage>
        <taxon>Eukaryota</taxon>
        <taxon>Metazoa</taxon>
        <taxon>Chordata</taxon>
        <taxon>Craniata</taxon>
        <taxon>Vertebrata</taxon>
        <taxon>Euteleostomi</taxon>
        <taxon>Actinopterygii</taxon>
        <taxon>Neopterygii</taxon>
        <taxon>Teleostei</taxon>
        <taxon>Neoteleostei</taxon>
        <taxon>Acanthomorphata</taxon>
        <taxon>Ovalentaria</taxon>
        <taxon>Atherinomorphae</taxon>
        <taxon>Cyprinodontiformes</taxon>
        <taxon>Goodeidae</taxon>
        <taxon>Ataeniobius</taxon>
    </lineage>
</organism>
<protein>
    <submittedName>
        <fullName evidence="1">Uncharacterized protein</fullName>
    </submittedName>
</protein>
<accession>A0ABU7A5Q7</accession>
<sequence>MPCSVNSLELLLTNPAMSFLPLLLPAFRTQRSTPGNTEPLLTCLSTLERLTLLYKVFPSERSTKRDSVPKTSRLFYLPKSLWMMYLVLTSLHPPSTCQTRHIWEIQTAYHFHSVVL</sequence>
<name>A0ABU7A5Q7_9TELE</name>
<evidence type="ECO:0000313" key="1">
    <source>
        <dbReference type="EMBL" id="MED6233432.1"/>
    </source>
</evidence>
<keyword evidence="2" id="KW-1185">Reference proteome</keyword>
<reference evidence="1 2" key="1">
    <citation type="submission" date="2021-07" db="EMBL/GenBank/DDBJ databases">
        <authorList>
            <person name="Palmer J.M."/>
        </authorList>
    </citation>
    <scope>NUCLEOTIDE SEQUENCE [LARGE SCALE GENOMIC DNA]</scope>
    <source>
        <strain evidence="1 2">AT_MEX2019</strain>
        <tissue evidence="1">Muscle</tissue>
    </source>
</reference>
<proteinExistence type="predicted"/>
<dbReference type="EMBL" id="JAHUTI010002527">
    <property type="protein sequence ID" value="MED6233432.1"/>
    <property type="molecule type" value="Genomic_DNA"/>
</dbReference>
<evidence type="ECO:0000313" key="2">
    <source>
        <dbReference type="Proteomes" id="UP001345963"/>
    </source>
</evidence>
<comment type="caution">
    <text evidence="1">The sequence shown here is derived from an EMBL/GenBank/DDBJ whole genome shotgun (WGS) entry which is preliminary data.</text>
</comment>
<dbReference type="Proteomes" id="UP001345963">
    <property type="component" value="Unassembled WGS sequence"/>
</dbReference>
<gene>
    <name evidence="1" type="ORF">ATANTOWER_011717</name>
</gene>